<proteinExistence type="predicted"/>
<keyword evidence="2" id="KW-1133">Transmembrane helix</keyword>
<feature type="transmembrane region" description="Helical" evidence="2">
    <location>
        <begin position="218"/>
        <end position="238"/>
    </location>
</feature>
<dbReference type="AlphaFoldDB" id="A0A7W0HR74"/>
<feature type="region of interest" description="Disordered" evidence="1">
    <location>
        <begin position="325"/>
        <end position="346"/>
    </location>
</feature>
<keyword evidence="2" id="KW-0812">Transmembrane</keyword>
<comment type="caution">
    <text evidence="3">The sequence shown here is derived from an EMBL/GenBank/DDBJ whole genome shotgun (WGS) entry which is preliminary data.</text>
</comment>
<gene>
    <name evidence="3" type="ORF">HNR30_004072</name>
</gene>
<evidence type="ECO:0000256" key="2">
    <source>
        <dbReference type="SAM" id="Phobius"/>
    </source>
</evidence>
<reference evidence="3 4" key="1">
    <citation type="submission" date="2020-07" db="EMBL/GenBank/DDBJ databases">
        <title>Genomic Encyclopedia of Type Strains, Phase IV (KMG-IV): sequencing the most valuable type-strain genomes for metagenomic binning, comparative biology and taxonomic classification.</title>
        <authorList>
            <person name="Goeker M."/>
        </authorList>
    </citation>
    <scope>NUCLEOTIDE SEQUENCE [LARGE SCALE GENOMIC DNA]</scope>
    <source>
        <strain evidence="3 4">DSM 45533</strain>
    </source>
</reference>
<feature type="transmembrane region" description="Helical" evidence="2">
    <location>
        <begin position="58"/>
        <end position="78"/>
    </location>
</feature>
<feature type="transmembrane region" description="Helical" evidence="2">
    <location>
        <begin position="258"/>
        <end position="278"/>
    </location>
</feature>
<keyword evidence="4" id="KW-1185">Reference proteome</keyword>
<dbReference type="EMBL" id="JACDUR010000004">
    <property type="protein sequence ID" value="MBA2892718.1"/>
    <property type="molecule type" value="Genomic_DNA"/>
</dbReference>
<feature type="transmembrane region" description="Helical" evidence="2">
    <location>
        <begin position="18"/>
        <end position="38"/>
    </location>
</feature>
<protein>
    <submittedName>
        <fullName evidence="3">Uncharacterized protein</fullName>
    </submittedName>
</protein>
<keyword evidence="2" id="KW-0472">Membrane</keyword>
<accession>A0A7W0HR74</accession>
<evidence type="ECO:0000313" key="3">
    <source>
        <dbReference type="EMBL" id="MBA2892718.1"/>
    </source>
</evidence>
<name>A0A7W0HR74_9ACTN</name>
<organism evidence="3 4">
    <name type="scientific">Nonomuraea soli</name>
    <dbReference type="NCBI Taxonomy" id="1032476"/>
    <lineage>
        <taxon>Bacteria</taxon>
        <taxon>Bacillati</taxon>
        <taxon>Actinomycetota</taxon>
        <taxon>Actinomycetes</taxon>
        <taxon>Streptosporangiales</taxon>
        <taxon>Streptosporangiaceae</taxon>
        <taxon>Nonomuraea</taxon>
    </lineage>
</organism>
<evidence type="ECO:0000256" key="1">
    <source>
        <dbReference type="SAM" id="MobiDB-lite"/>
    </source>
</evidence>
<dbReference type="RefSeq" id="WP_181611452.1">
    <property type="nucleotide sequence ID" value="NZ_BAABAM010000003.1"/>
</dbReference>
<sequence>MANLLSGASGGITRIGRYFTIVSAIPAALFATYLYVLIKSGAWTGTLDWAKVFDGLQLADVALLTILTAAGALAANPLQFMLIQFMEGYWNGALLRPLALLRTLHHRRRYQETEDQIDASAWYLSRLDADHRPPSRRATLDALRADALNAEMRRIRAGYPDGLDEVLPTRLGNMLRRYERRAGSMYGIDSLVAVPRMAMTAQAPELSYLTNQRTQMELAVRTAVLGFVAAVVTIPFMWHQGAWLLLAAVPYAIAYTSYRGAVALAAEYGTAIATLIDMNRFALYDRLRLAHPDDSAVERERNVVLMKILEADPRTREAAPLLAYVPPAQPPEAVAEQATDPTSGEE</sequence>
<evidence type="ECO:0000313" key="4">
    <source>
        <dbReference type="Proteomes" id="UP000530928"/>
    </source>
</evidence>
<dbReference type="Proteomes" id="UP000530928">
    <property type="component" value="Unassembled WGS sequence"/>
</dbReference>